<evidence type="ECO:0000313" key="14">
    <source>
        <dbReference type="Proteomes" id="UP001165481"/>
    </source>
</evidence>
<comment type="function">
    <text evidence="9">Required for the biogenesis of c-type cytochromes. Possible subunit of a heme lyase.</text>
</comment>
<evidence type="ECO:0000259" key="12">
    <source>
        <dbReference type="Pfam" id="PF16327"/>
    </source>
</evidence>
<feature type="domain" description="Cytochrome c assembly protein" evidence="11">
    <location>
        <begin position="89"/>
        <end position="295"/>
    </location>
</feature>
<comment type="similarity">
    <text evidence="2">Belongs to the CcmF/CycK/Ccl1/NrfE/CcsA family.</text>
</comment>
<dbReference type="EMBL" id="JAKZJU020000001">
    <property type="protein sequence ID" value="MDL2059552.1"/>
    <property type="molecule type" value="Genomic_DNA"/>
</dbReference>
<protein>
    <submittedName>
        <fullName evidence="13">Heme lyase CcmF/NrfE family subunit</fullName>
    </submittedName>
</protein>
<evidence type="ECO:0000256" key="3">
    <source>
        <dbReference type="ARBA" id="ARBA00022475"/>
    </source>
</evidence>
<dbReference type="Pfam" id="PF01578">
    <property type="entry name" value="Cytochrom_C_asm"/>
    <property type="match status" value="1"/>
</dbReference>
<dbReference type="PANTHER" id="PTHR43653:SF1">
    <property type="entry name" value="CYTOCHROME C-TYPE BIOGENESIS PROTEIN CCMF"/>
    <property type="match status" value="1"/>
</dbReference>
<feature type="transmembrane region" description="Helical" evidence="10">
    <location>
        <begin position="312"/>
        <end position="331"/>
    </location>
</feature>
<feature type="transmembrane region" description="Helical" evidence="10">
    <location>
        <begin position="273"/>
        <end position="292"/>
    </location>
</feature>
<feature type="transmembrane region" description="Helical" evidence="10">
    <location>
        <begin position="425"/>
        <end position="443"/>
    </location>
</feature>
<keyword evidence="6" id="KW-0201">Cytochrome c-type biogenesis</keyword>
<sequence>MIAEIGHFALILALVLSLVQGVLPMAGTYLGVRSWADLARPASIAVALCLTLAFGTLAWCFFVSDFSVLNVANNSNSMLPWYYRLAATWGSHEGSILFWVVCLGWWSCAVAFSAKRFPEVTQARVLSVLGLVATGFLLFILTTSDPFLRLFPPAPEGADLNPLLQDPGMIFHPPLLYLGYVGFSVPFAFAIAALLSGRLDIAWARWMRPWTTAAWVFLTLGIALGSYWSYYELGWGGWWAWDPVENSSFMPWLTATALMHSLAVAEKRGCFKIWTVFLAIVTFSLSLLGTFLVRSGVLTSVHAFATDPARGLFILVFLCLVIGLSLVLFAWKAPEVGSGGSFAIVSRESMLLVNNIFLLVAMAAVLLGTIYPLVLDALGLGKISVGAPYFDAVFGPIMMPVVFLMAIGPMTRWKEADPAAICRELWLVLLLSVAAAVAVPLAMGSLKLWPAVGAFLAFWVLFSIIHEARAGSRNAPSFFAGLRRQSASWWGMQLAHLGVGVTVFGIAMVMGYQAERDVRMHPGDVVTVRSTTFRFDGVSEQRGPNYLSRRADITLIEGGRETGKLHPEKRDYFSSRGMPMTEASIRHGLTGDVYAALGNPTSDGGWIVRVYAKPFVLFIWIGTLLMALGGIFAISDRRYRRSGRAADAG</sequence>
<feature type="transmembrane region" description="Helical" evidence="10">
    <location>
        <begin position="125"/>
        <end position="143"/>
    </location>
</feature>
<evidence type="ECO:0000256" key="10">
    <source>
        <dbReference type="SAM" id="Phobius"/>
    </source>
</evidence>
<dbReference type="PRINTS" id="PR01411">
    <property type="entry name" value="CCMFBIOGNSIS"/>
</dbReference>
<keyword evidence="13" id="KW-0456">Lyase</keyword>
<dbReference type="NCBIfam" id="NF007691">
    <property type="entry name" value="PRK10369.1"/>
    <property type="match status" value="1"/>
</dbReference>
<dbReference type="PRINTS" id="PR01410">
    <property type="entry name" value="CCBIOGENESIS"/>
</dbReference>
<evidence type="ECO:0000259" key="11">
    <source>
        <dbReference type="Pfam" id="PF01578"/>
    </source>
</evidence>
<keyword evidence="14" id="KW-1185">Reference proteome</keyword>
<feature type="transmembrane region" description="Helical" evidence="10">
    <location>
        <begin position="352"/>
        <end position="373"/>
    </location>
</feature>
<reference evidence="13" key="1">
    <citation type="submission" date="2023-03" db="EMBL/GenBank/DDBJ databases">
        <title>Mesosutterella sp. nov. isolated from porcine feces.</title>
        <authorList>
            <person name="Yu S."/>
        </authorList>
    </citation>
    <scope>NUCLEOTIDE SEQUENCE</scope>
    <source>
        <strain evidence="13">AGMB02718</strain>
    </source>
</reference>
<dbReference type="PANTHER" id="PTHR43653">
    <property type="entry name" value="CYTOCHROME C ASSEMBLY PROTEIN-RELATED"/>
    <property type="match status" value="1"/>
</dbReference>
<name>A0ABT7IQL1_9BURK</name>
<organism evidence="13 14">
    <name type="scientific">Mesosutterella faecium</name>
    <dbReference type="NCBI Taxonomy" id="2925194"/>
    <lineage>
        <taxon>Bacteria</taxon>
        <taxon>Pseudomonadati</taxon>
        <taxon>Pseudomonadota</taxon>
        <taxon>Betaproteobacteria</taxon>
        <taxon>Burkholderiales</taxon>
        <taxon>Sutterellaceae</taxon>
        <taxon>Mesosutterella</taxon>
    </lineage>
</organism>
<evidence type="ECO:0000256" key="9">
    <source>
        <dbReference type="ARBA" id="ARBA00037230"/>
    </source>
</evidence>
<keyword evidence="7 10" id="KW-1133">Transmembrane helix</keyword>
<keyword evidence="3" id="KW-1003">Cell membrane</keyword>
<keyword evidence="5 10" id="KW-0812">Transmembrane</keyword>
<keyword evidence="4" id="KW-0997">Cell inner membrane</keyword>
<feature type="transmembrane region" description="Helical" evidence="10">
    <location>
        <begin position="393"/>
        <end position="413"/>
    </location>
</feature>
<feature type="transmembrane region" description="Helical" evidence="10">
    <location>
        <begin position="489"/>
        <end position="512"/>
    </location>
</feature>
<evidence type="ECO:0000313" key="13">
    <source>
        <dbReference type="EMBL" id="MDL2059552.1"/>
    </source>
</evidence>
<proteinExistence type="inferred from homology"/>
<evidence type="ECO:0000256" key="4">
    <source>
        <dbReference type="ARBA" id="ARBA00022519"/>
    </source>
</evidence>
<evidence type="ECO:0000256" key="1">
    <source>
        <dbReference type="ARBA" id="ARBA00004429"/>
    </source>
</evidence>
<dbReference type="InterPro" id="IPR002541">
    <property type="entry name" value="Cyt_c_assembly"/>
</dbReference>
<keyword evidence="8 10" id="KW-0472">Membrane</keyword>
<evidence type="ECO:0000256" key="6">
    <source>
        <dbReference type="ARBA" id="ARBA00022748"/>
    </source>
</evidence>
<feature type="transmembrane region" description="Helical" evidence="10">
    <location>
        <begin position="177"/>
        <end position="197"/>
    </location>
</feature>
<gene>
    <name evidence="13" type="ORF">MUN46_006375</name>
</gene>
<evidence type="ECO:0000256" key="7">
    <source>
        <dbReference type="ARBA" id="ARBA00022989"/>
    </source>
</evidence>
<feature type="transmembrane region" description="Helical" evidence="10">
    <location>
        <begin position="249"/>
        <end position="266"/>
    </location>
</feature>
<feature type="transmembrane region" description="Helical" evidence="10">
    <location>
        <begin position="44"/>
        <end position="64"/>
    </location>
</feature>
<dbReference type="RefSeq" id="WP_243376211.1">
    <property type="nucleotide sequence ID" value="NZ_JAKZJU020000001.1"/>
</dbReference>
<feature type="transmembrane region" description="Helical" evidence="10">
    <location>
        <begin position="449"/>
        <end position="468"/>
    </location>
</feature>
<comment type="subcellular location">
    <subcellularLocation>
        <location evidence="1">Cell inner membrane</location>
        <topology evidence="1">Multi-pass membrane protein</topology>
    </subcellularLocation>
</comment>
<dbReference type="InterPro" id="IPR032523">
    <property type="entry name" value="CcmF_C"/>
</dbReference>
<feature type="transmembrane region" description="Helical" evidence="10">
    <location>
        <begin position="96"/>
        <end position="113"/>
    </location>
</feature>
<comment type="caution">
    <text evidence="13">The sequence shown here is derived from an EMBL/GenBank/DDBJ whole genome shotgun (WGS) entry which is preliminary data.</text>
</comment>
<dbReference type="InterPro" id="IPR003568">
    <property type="entry name" value="Cyt_c_biogenesis_CcmF"/>
</dbReference>
<dbReference type="GO" id="GO:0016829">
    <property type="term" value="F:lyase activity"/>
    <property type="evidence" value="ECO:0007669"/>
    <property type="project" value="UniProtKB-KW"/>
</dbReference>
<feature type="domain" description="Cytochrome c-type biogenesis protein CcmF C-terminal" evidence="12">
    <location>
        <begin position="315"/>
        <end position="637"/>
    </location>
</feature>
<feature type="transmembrane region" description="Helical" evidence="10">
    <location>
        <begin position="209"/>
        <end position="229"/>
    </location>
</feature>
<evidence type="ECO:0000256" key="8">
    <source>
        <dbReference type="ARBA" id="ARBA00023136"/>
    </source>
</evidence>
<dbReference type="InterPro" id="IPR003567">
    <property type="entry name" value="Cyt_c_biogenesis"/>
</dbReference>
<feature type="transmembrane region" description="Helical" evidence="10">
    <location>
        <begin position="6"/>
        <end position="32"/>
    </location>
</feature>
<dbReference type="Proteomes" id="UP001165481">
    <property type="component" value="Unassembled WGS sequence"/>
</dbReference>
<dbReference type="Pfam" id="PF16327">
    <property type="entry name" value="CcmF_C"/>
    <property type="match status" value="1"/>
</dbReference>
<accession>A0ABT7IQL1</accession>
<dbReference type="NCBIfam" id="TIGR00353">
    <property type="entry name" value="nrfE"/>
    <property type="match status" value="1"/>
</dbReference>
<feature type="transmembrane region" description="Helical" evidence="10">
    <location>
        <begin position="615"/>
        <end position="634"/>
    </location>
</feature>
<evidence type="ECO:0000256" key="2">
    <source>
        <dbReference type="ARBA" id="ARBA00009186"/>
    </source>
</evidence>
<evidence type="ECO:0000256" key="5">
    <source>
        <dbReference type="ARBA" id="ARBA00022692"/>
    </source>
</evidence>